<dbReference type="RefSeq" id="WP_076524248.1">
    <property type="nucleotide sequence ID" value="NZ_CP048103.1"/>
</dbReference>
<dbReference type="InterPro" id="IPR004797">
    <property type="entry name" value="Competence_ComEC/Rec2"/>
</dbReference>
<dbReference type="InterPro" id="IPR004477">
    <property type="entry name" value="ComEC_N"/>
</dbReference>
<feature type="transmembrane region" description="Helical" evidence="7">
    <location>
        <begin position="251"/>
        <end position="273"/>
    </location>
</feature>
<proteinExistence type="predicted"/>
<feature type="transmembrane region" description="Helical" evidence="7">
    <location>
        <begin position="327"/>
        <end position="343"/>
    </location>
</feature>
<feature type="region of interest" description="Disordered" evidence="6">
    <location>
        <begin position="799"/>
        <end position="824"/>
    </location>
</feature>
<evidence type="ECO:0000256" key="3">
    <source>
        <dbReference type="ARBA" id="ARBA00022692"/>
    </source>
</evidence>
<dbReference type="GO" id="GO:0030420">
    <property type="term" value="P:establishment of competence for transformation"/>
    <property type="evidence" value="ECO:0007669"/>
    <property type="project" value="InterPro"/>
</dbReference>
<dbReference type="PANTHER" id="PTHR30619:SF1">
    <property type="entry name" value="RECOMBINATION PROTEIN 2"/>
    <property type="match status" value="1"/>
</dbReference>
<dbReference type="OrthoDB" id="9761531at2"/>
<comment type="subcellular location">
    <subcellularLocation>
        <location evidence="1">Cell membrane</location>
        <topology evidence="1">Multi-pass membrane protein</topology>
    </subcellularLocation>
</comment>
<dbReference type="PANTHER" id="PTHR30619">
    <property type="entry name" value="DNA INTERNALIZATION/COMPETENCE PROTEIN COMEC/REC2"/>
    <property type="match status" value="1"/>
</dbReference>
<evidence type="ECO:0000256" key="7">
    <source>
        <dbReference type="SAM" id="Phobius"/>
    </source>
</evidence>
<dbReference type="InterPro" id="IPR001279">
    <property type="entry name" value="Metallo-B-lactamas"/>
</dbReference>
<dbReference type="GO" id="GO:0005886">
    <property type="term" value="C:plasma membrane"/>
    <property type="evidence" value="ECO:0007669"/>
    <property type="project" value="UniProtKB-SubCell"/>
</dbReference>
<evidence type="ECO:0000313" key="10">
    <source>
        <dbReference type="Proteomes" id="UP000186795"/>
    </source>
</evidence>
<dbReference type="NCBIfam" id="TIGR00360">
    <property type="entry name" value="ComEC_N-term"/>
    <property type="match status" value="1"/>
</dbReference>
<gene>
    <name evidence="9" type="ORF">SAMN05421790_103324</name>
</gene>
<dbReference type="NCBIfam" id="TIGR00361">
    <property type="entry name" value="ComEC_Rec2"/>
    <property type="match status" value="1"/>
</dbReference>
<keyword evidence="3 7" id="KW-0812">Transmembrane</keyword>
<evidence type="ECO:0000256" key="5">
    <source>
        <dbReference type="ARBA" id="ARBA00023136"/>
    </source>
</evidence>
<dbReference type="InterPro" id="IPR035681">
    <property type="entry name" value="ComA-like_MBL"/>
</dbReference>
<feature type="transmembrane region" description="Helical" evidence="7">
    <location>
        <begin position="413"/>
        <end position="438"/>
    </location>
</feature>
<dbReference type="Proteomes" id="UP000186795">
    <property type="component" value="Unassembled WGS sequence"/>
</dbReference>
<feature type="transmembrane region" description="Helical" evidence="7">
    <location>
        <begin position="475"/>
        <end position="493"/>
    </location>
</feature>
<feature type="transmembrane region" description="Helical" evidence="7">
    <location>
        <begin position="349"/>
        <end position="369"/>
    </location>
</feature>
<dbReference type="Gene3D" id="3.60.15.10">
    <property type="entry name" value="Ribonuclease Z/Hydroxyacylglutathione hydrolase-like"/>
    <property type="match status" value="1"/>
</dbReference>
<dbReference type="EMBL" id="FTOD01000003">
    <property type="protein sequence ID" value="SIS66203.1"/>
    <property type="molecule type" value="Genomic_DNA"/>
</dbReference>
<protein>
    <submittedName>
        <fullName evidence="9">Competence protein ComEC</fullName>
    </submittedName>
</protein>
<dbReference type="Pfam" id="PF03772">
    <property type="entry name" value="Competence"/>
    <property type="match status" value="1"/>
</dbReference>
<keyword evidence="10" id="KW-1185">Reference proteome</keyword>
<keyword evidence="5 7" id="KW-0472">Membrane</keyword>
<keyword evidence="2" id="KW-1003">Cell membrane</keyword>
<evidence type="ECO:0000259" key="8">
    <source>
        <dbReference type="SMART" id="SM00849"/>
    </source>
</evidence>
<organism evidence="9 10">
    <name type="scientific">Kroppenstedtia eburnea</name>
    <dbReference type="NCBI Taxonomy" id="714067"/>
    <lineage>
        <taxon>Bacteria</taxon>
        <taxon>Bacillati</taxon>
        <taxon>Bacillota</taxon>
        <taxon>Bacilli</taxon>
        <taxon>Bacillales</taxon>
        <taxon>Thermoactinomycetaceae</taxon>
        <taxon>Kroppenstedtia</taxon>
    </lineage>
</organism>
<dbReference type="SMART" id="SM00849">
    <property type="entry name" value="Lactamase_B"/>
    <property type="match status" value="1"/>
</dbReference>
<feature type="domain" description="Metallo-beta-lactamase" evidence="8">
    <location>
        <begin position="538"/>
        <end position="751"/>
    </location>
</feature>
<keyword evidence="4 7" id="KW-1133">Transmembrane helix</keyword>
<reference evidence="10" key="1">
    <citation type="submission" date="2017-01" db="EMBL/GenBank/DDBJ databases">
        <authorList>
            <person name="Varghese N."/>
            <person name="Submissions S."/>
        </authorList>
    </citation>
    <scope>NUCLEOTIDE SEQUENCE [LARGE SCALE GENOMIC DNA]</scope>
    <source>
        <strain evidence="10">DSM 45196</strain>
    </source>
</reference>
<evidence type="ECO:0000256" key="4">
    <source>
        <dbReference type="ARBA" id="ARBA00022989"/>
    </source>
</evidence>
<name>A0A1N7KX79_9BACL</name>
<dbReference type="Pfam" id="PF00753">
    <property type="entry name" value="Lactamase_B"/>
    <property type="match status" value="1"/>
</dbReference>
<feature type="transmembrane region" description="Helical" evidence="7">
    <location>
        <begin position="381"/>
        <end position="401"/>
    </location>
</feature>
<evidence type="ECO:0000256" key="2">
    <source>
        <dbReference type="ARBA" id="ARBA00022475"/>
    </source>
</evidence>
<feature type="transmembrane region" description="Helical" evidence="7">
    <location>
        <begin position="29"/>
        <end position="46"/>
    </location>
</feature>
<dbReference type="InterPro" id="IPR052159">
    <property type="entry name" value="Competence_DNA_uptake"/>
</dbReference>
<evidence type="ECO:0000313" key="9">
    <source>
        <dbReference type="EMBL" id="SIS66203.1"/>
    </source>
</evidence>
<dbReference type="AlphaFoldDB" id="A0A1N7KX79"/>
<feature type="transmembrane region" description="Helical" evidence="7">
    <location>
        <begin position="505"/>
        <end position="523"/>
    </location>
</feature>
<dbReference type="InterPro" id="IPR036866">
    <property type="entry name" value="RibonucZ/Hydroxyglut_hydro"/>
</dbReference>
<dbReference type="InterPro" id="IPR025405">
    <property type="entry name" value="DUF4131"/>
</dbReference>
<dbReference type="Pfam" id="PF13567">
    <property type="entry name" value="DUF4131"/>
    <property type="match status" value="1"/>
</dbReference>
<accession>A0A1N7KX79</accession>
<feature type="transmembrane region" description="Helical" evidence="7">
    <location>
        <begin position="293"/>
        <end position="320"/>
    </location>
</feature>
<dbReference type="CDD" id="cd07731">
    <property type="entry name" value="ComA-like_MBL-fold"/>
    <property type="match status" value="1"/>
</dbReference>
<evidence type="ECO:0000256" key="6">
    <source>
        <dbReference type="SAM" id="MobiDB-lite"/>
    </source>
</evidence>
<sequence length="824" mass="91247">MKRPFFVLALGWALGIGLGQWKGGTWPVWGGLGGAVLLVGGIWYYWRMRGLALTLCLAGCFLGAAHFRGVEESNRSQIPVPAHSSVPAVVEGKLVSPAKVDGDRVRLVVRSQRVRLGQRELKVEERIQFQLRLHHPQEKQFAHRLRRGMEITTTAKLTRPDPPRNPGAFDYRGYLRRQGIHLLGEGNLRDVRILSGVSSLHGQLDRLRDRLEERLDRLYPSDHAGLMKGMLLGNREAVPLEREEDFRSLGLIHLLAISGLHVGVFVGCLYGILTWVGVTREKTSVVCLLGLPFYAILTGAGAPVIRAAVMAGMGLVAVILNRWKDSLSFFGLAALVMLWWNPYQLMEAGFQLSFVVTGALLVATGPLSRRIPTPWPRFNQLTAVTLIAEVASFPLLIYHFHEFSILSFAVNGIVVPVMTALVIPLGMLSLGMGLFHVSFGFWPAWAASKLLSGVESLLSFPASWTLFRIPWAPPSGMWMAGYTGSVLYLLWAWSGGGLRRARHGGVSWIIAIAVVIGSLPGWAGGDQELRITFIDVGQGDATLIETPGGRVILVDGGGTLPWQKEPWQRRRKEFEVGREVLLPYLKYRGIRRVDWMVITHGDADHIGGLRAVVEEMTVANVLRNPLPPGTDLEEELMGKLSRQGTPVAISKPGTSWEPEPGIRLQVLHPPLADQKSRSDNDASIVLLLTAYGQSVLLPGDLEEPGEQQILERWHLPRIDFLKVGHHGSRTSTGEKWLETLRPREAIISVGRENRFGHPAPEVVDRLKTLGVRLWRTDHHGAVILRIRPHGVQVEPMISEDRDAGGESQDTIRWKIGTEGKRDSS</sequence>
<dbReference type="SUPFAM" id="SSF56281">
    <property type="entry name" value="Metallo-hydrolase/oxidoreductase"/>
    <property type="match status" value="1"/>
</dbReference>
<evidence type="ECO:0000256" key="1">
    <source>
        <dbReference type="ARBA" id="ARBA00004651"/>
    </source>
</evidence>